<evidence type="ECO:0000313" key="6">
    <source>
        <dbReference type="Proteomes" id="UP000009309"/>
    </source>
</evidence>
<protein>
    <submittedName>
        <fullName evidence="5">Arylsulfatase</fullName>
        <ecNumber evidence="5">3.1.6.1</ecNumber>
    </submittedName>
</protein>
<dbReference type="STRING" id="1185876.BN8_02002"/>
<dbReference type="EMBL" id="CAIT01000006">
    <property type="protein sequence ID" value="CCH52955.1"/>
    <property type="molecule type" value="Genomic_DNA"/>
</dbReference>
<comment type="caution">
    <text evidence="5">The sequence shown here is derived from an EMBL/GenBank/DDBJ whole genome shotgun (WGS) entry which is preliminary data.</text>
</comment>
<evidence type="ECO:0000256" key="3">
    <source>
        <dbReference type="SAM" id="MobiDB-lite"/>
    </source>
</evidence>
<dbReference type="SUPFAM" id="SSF53649">
    <property type="entry name" value="Alkaline phosphatase-like"/>
    <property type="match status" value="1"/>
</dbReference>
<accession>I2GGD0</accession>
<dbReference type="PANTHER" id="PTHR42693">
    <property type="entry name" value="ARYLSULFATASE FAMILY MEMBER"/>
    <property type="match status" value="1"/>
</dbReference>
<dbReference type="InterPro" id="IPR050738">
    <property type="entry name" value="Sulfatase"/>
</dbReference>
<dbReference type="Gene3D" id="3.40.720.10">
    <property type="entry name" value="Alkaline Phosphatase, subunit A"/>
    <property type="match status" value="1"/>
</dbReference>
<dbReference type="Gene3D" id="3.30.1120.10">
    <property type="match status" value="1"/>
</dbReference>
<dbReference type="eggNOG" id="COG3119">
    <property type="taxonomic scope" value="Bacteria"/>
</dbReference>
<evidence type="ECO:0000256" key="2">
    <source>
        <dbReference type="ARBA" id="ARBA00022801"/>
    </source>
</evidence>
<keyword evidence="6" id="KW-1185">Reference proteome</keyword>
<dbReference type="OrthoDB" id="9764377at2"/>
<comment type="similarity">
    <text evidence="1">Belongs to the sulfatase family.</text>
</comment>
<evidence type="ECO:0000256" key="1">
    <source>
        <dbReference type="ARBA" id="ARBA00008779"/>
    </source>
</evidence>
<feature type="region of interest" description="Disordered" evidence="3">
    <location>
        <begin position="415"/>
        <end position="435"/>
    </location>
</feature>
<dbReference type="InterPro" id="IPR000917">
    <property type="entry name" value="Sulfatase_N"/>
</dbReference>
<evidence type="ECO:0000313" key="5">
    <source>
        <dbReference type="EMBL" id="CCH52955.1"/>
    </source>
</evidence>
<keyword evidence="2 5" id="KW-0378">Hydrolase</keyword>
<proteinExistence type="inferred from homology"/>
<feature type="domain" description="Sulfatase N-terminal" evidence="4">
    <location>
        <begin position="46"/>
        <end position="358"/>
    </location>
</feature>
<dbReference type="EC" id="3.1.6.1" evidence="5"/>
<dbReference type="GO" id="GO:0004065">
    <property type="term" value="F:arylsulfatase activity"/>
    <property type="evidence" value="ECO:0007669"/>
    <property type="project" value="UniProtKB-EC"/>
</dbReference>
<organism evidence="5 6">
    <name type="scientific">Fibrisoma limi BUZ 3</name>
    <dbReference type="NCBI Taxonomy" id="1185876"/>
    <lineage>
        <taxon>Bacteria</taxon>
        <taxon>Pseudomonadati</taxon>
        <taxon>Bacteroidota</taxon>
        <taxon>Cytophagia</taxon>
        <taxon>Cytophagales</taxon>
        <taxon>Spirosomataceae</taxon>
        <taxon>Fibrisoma</taxon>
    </lineage>
</organism>
<dbReference type="AlphaFoldDB" id="I2GGD0"/>
<evidence type="ECO:0000259" key="4">
    <source>
        <dbReference type="Pfam" id="PF00884"/>
    </source>
</evidence>
<sequence>MSTTRLLRSTLLKLLTGTAALLLIVLLSAHGPFQPAGSVERGPARPNVVLIFMDDLGYGDLSCYGALGYRTPNLDQLAAEGTRFTNFLVAQPVCSASRTALLTGCYPNRLGISGALNPTAVVGLNPEEETIAELLKEQGYRTAIFGKWHLGHRQPFLPLQQGFDEYLGIPYSNDMWPQHPNQANLKFPPLPLIEGNQPVKTLTSLTDQDSLTTTLTERAVSFIRRNRRNPFFLYLPFPMPHVPLAVSDKHRNRSGAGLYADVITEVDWAVGQVMATLKQNGLEKNTLVIFTSDNGPWLSYGNHAGSSGGLREGKQTTFEGGNRVPCLIRWPGEVPAGRVSNQLLSSLDVLPTVARLCGARLPRRPIDGLDVQAAWRGTAAESPRQTFLYYFRENNLEAVRKGDWKLVLTHPGVSYEAGKPGQDGKPGQTPGNHAFEGALYDLRHDPGERYDRQAMHPDIVSELQQLAEQARADLGDNLQQRPGSNRRTPGTVAKAD</sequence>
<dbReference type="CDD" id="cd16026">
    <property type="entry name" value="GALNS_like"/>
    <property type="match status" value="1"/>
</dbReference>
<dbReference type="Pfam" id="PF00884">
    <property type="entry name" value="Sulfatase"/>
    <property type="match status" value="1"/>
</dbReference>
<feature type="compositionally biased region" description="Polar residues" evidence="3">
    <location>
        <begin position="477"/>
        <end position="488"/>
    </location>
</feature>
<dbReference type="Proteomes" id="UP000009309">
    <property type="component" value="Unassembled WGS sequence"/>
</dbReference>
<feature type="region of interest" description="Disordered" evidence="3">
    <location>
        <begin position="468"/>
        <end position="496"/>
    </location>
</feature>
<dbReference type="InterPro" id="IPR017850">
    <property type="entry name" value="Alkaline_phosphatase_core_sf"/>
</dbReference>
<dbReference type="RefSeq" id="WP_009281539.1">
    <property type="nucleotide sequence ID" value="NZ_CAIT01000006.1"/>
</dbReference>
<gene>
    <name evidence="5" type="ORF">BN8_02002</name>
</gene>
<dbReference type="Pfam" id="PF14707">
    <property type="entry name" value="Sulfatase_C"/>
    <property type="match status" value="1"/>
</dbReference>
<name>I2GGD0_9BACT</name>
<reference evidence="5 6" key="1">
    <citation type="journal article" date="2012" name="J. Bacteriol.">
        <title>Genome Sequence of the Filamentous Bacterium Fibrisoma limi BUZ 3T.</title>
        <authorList>
            <person name="Filippini M."/>
            <person name="Qi W."/>
            <person name="Jaenicke S."/>
            <person name="Goesmann A."/>
            <person name="Smits T.H."/>
            <person name="Bagheri H.C."/>
        </authorList>
    </citation>
    <scope>NUCLEOTIDE SEQUENCE [LARGE SCALE GENOMIC DNA]</scope>
    <source>
        <strain evidence="6">BUZ 3T</strain>
    </source>
</reference>
<dbReference type="PANTHER" id="PTHR42693:SF53">
    <property type="entry name" value="ENDO-4-O-SULFATASE"/>
    <property type="match status" value="1"/>
</dbReference>